<keyword evidence="7" id="KW-0808">Transferase</keyword>
<dbReference type="EMBL" id="CP002776">
    <property type="protein sequence ID" value="AEG31613.1"/>
    <property type="molecule type" value="Genomic_DNA"/>
</dbReference>
<keyword evidence="7" id="KW-0239">DNA-directed DNA polymerase</keyword>
<dbReference type="PANTHER" id="PTHR11076:SF34">
    <property type="entry name" value="PROTEIN UMUC"/>
    <property type="match status" value="1"/>
</dbReference>
<dbReference type="SUPFAM" id="SSF100879">
    <property type="entry name" value="Lesion bypass DNA polymerase (Y-family), little finger domain"/>
    <property type="match status" value="1"/>
</dbReference>
<sequence length="447" mass="49373">MAVFALVDANSFYASCEISFRPDLAKRPVVVLSNNDGCIVAANQIAKDLVKRHARDYGQGGYASATPASMMFQPYFKVADLLERYNTAVFSSNYELYGDMSTRMHQLLGEYAAGQEIYSIDESFLDWSGMSAWDLTAYAQMIRDKIKQGLGLPVAVGVGASKTLAKLANNLAKKQPAFDGVLDLTAVSSATRTALLKQVPVGDVWGVGRRMAPKLQALNIQSAYDLQQADAKTLRRHFSVVMERLIAELNGESCLALEMVAPAKQQIIRSRSFGQPVMEWDWLAQAVASYTARAAEKLRQQGSVCQHIHVHLRTNPYDTKQPYYANSHGMGLVYPTDNSQLLIKLAKRLLKRVWQPGLAYHKAAVTLSAISDKGPLQLDAFAPNPRFSANPKAEALMTTLDAINQKMGRGSIQFAAEGLADKAQWAMRRAKCSPRYTTRFDEILVVH</sequence>
<evidence type="ECO:0000256" key="5">
    <source>
        <dbReference type="ARBA" id="ARBA00023236"/>
    </source>
</evidence>
<keyword evidence="7" id="KW-0548">Nucleotidyltransferase</keyword>
<dbReference type="InterPro" id="IPR025188">
    <property type="entry name" value="DUF4113"/>
</dbReference>
<keyword evidence="5" id="KW-0742">SOS response</keyword>
<evidence type="ECO:0000313" key="7">
    <source>
        <dbReference type="EMBL" id="AEG31613.1"/>
    </source>
</evidence>
<dbReference type="HOGENOM" id="CLU_012348_3_0_6"/>
<dbReference type="NCBIfam" id="NF002955">
    <property type="entry name" value="PRK03609.1"/>
    <property type="match status" value="1"/>
</dbReference>
<protein>
    <submittedName>
        <fullName evidence="7">DNA-directed DNA polymerase</fullName>
        <ecNumber evidence="7">2.7.7.7</ecNumber>
    </submittedName>
</protein>
<dbReference type="Pfam" id="PF13438">
    <property type="entry name" value="DUF4113"/>
    <property type="match status" value="1"/>
</dbReference>
<evidence type="ECO:0000256" key="2">
    <source>
        <dbReference type="ARBA" id="ARBA00022763"/>
    </source>
</evidence>
<evidence type="ECO:0000256" key="1">
    <source>
        <dbReference type="ARBA" id="ARBA00010945"/>
    </source>
</evidence>
<evidence type="ECO:0000259" key="6">
    <source>
        <dbReference type="PROSITE" id="PS50173"/>
    </source>
</evidence>
<dbReference type="PANTHER" id="PTHR11076">
    <property type="entry name" value="DNA REPAIR POLYMERASE UMUC / TRANSFERASE FAMILY MEMBER"/>
    <property type="match status" value="1"/>
</dbReference>
<evidence type="ECO:0000256" key="4">
    <source>
        <dbReference type="ARBA" id="ARBA00023204"/>
    </source>
</evidence>
<accession>F6DCM7</accession>
<dbReference type="InterPro" id="IPR043128">
    <property type="entry name" value="Rev_trsase/Diguanyl_cyclase"/>
</dbReference>
<dbReference type="Gene3D" id="1.10.150.20">
    <property type="entry name" value="5' to 3' exonuclease, C-terminal subdomain"/>
    <property type="match status" value="1"/>
</dbReference>
<dbReference type="STRING" id="717773.Thicy_0841"/>
<dbReference type="PROSITE" id="PS50173">
    <property type="entry name" value="UMUC"/>
    <property type="match status" value="1"/>
</dbReference>
<organism evidence="7 8">
    <name type="scientific">Thiomicrospira cyclica (strain DSM 14477 / JCM 11371 / ALM1)</name>
    <name type="common">Thioalkalimicrobium cyclicum</name>
    <dbReference type="NCBI Taxonomy" id="717773"/>
    <lineage>
        <taxon>Bacteria</taxon>
        <taxon>Pseudomonadati</taxon>
        <taxon>Pseudomonadota</taxon>
        <taxon>Gammaproteobacteria</taxon>
        <taxon>Thiotrichales</taxon>
        <taxon>Piscirickettsiaceae</taxon>
        <taxon>Thiomicrospira</taxon>
    </lineage>
</organism>
<dbReference type="InterPro" id="IPR001126">
    <property type="entry name" value="UmuC"/>
</dbReference>
<dbReference type="Pfam" id="PF11798">
    <property type="entry name" value="IMS_HHH"/>
    <property type="match status" value="1"/>
</dbReference>
<dbReference type="Gene3D" id="3.30.70.270">
    <property type="match status" value="1"/>
</dbReference>
<dbReference type="Gene3D" id="3.30.1490.100">
    <property type="entry name" value="DNA polymerase, Y-family, little finger domain"/>
    <property type="match status" value="1"/>
</dbReference>
<keyword evidence="3" id="KW-0741">SOS mutagenesis</keyword>
<comment type="similarity">
    <text evidence="1">Belongs to the DNA polymerase type-Y family.</text>
</comment>
<dbReference type="Proteomes" id="UP000009232">
    <property type="component" value="Chromosome"/>
</dbReference>
<evidence type="ECO:0000313" key="8">
    <source>
        <dbReference type="Proteomes" id="UP000009232"/>
    </source>
</evidence>
<dbReference type="SUPFAM" id="SSF56672">
    <property type="entry name" value="DNA/RNA polymerases"/>
    <property type="match status" value="1"/>
</dbReference>
<dbReference type="GO" id="GO:0003887">
    <property type="term" value="F:DNA-directed DNA polymerase activity"/>
    <property type="evidence" value="ECO:0007669"/>
    <property type="project" value="UniProtKB-KW"/>
</dbReference>
<dbReference type="GO" id="GO:0005829">
    <property type="term" value="C:cytosol"/>
    <property type="evidence" value="ECO:0007669"/>
    <property type="project" value="TreeGrafter"/>
</dbReference>
<feature type="domain" description="UmuC" evidence="6">
    <location>
        <begin position="4"/>
        <end position="208"/>
    </location>
</feature>
<dbReference type="GO" id="GO:0003684">
    <property type="term" value="F:damaged DNA binding"/>
    <property type="evidence" value="ECO:0007669"/>
    <property type="project" value="InterPro"/>
</dbReference>
<dbReference type="Pfam" id="PF11799">
    <property type="entry name" value="IMS_C"/>
    <property type="match status" value="1"/>
</dbReference>
<dbReference type="RefSeq" id="WP_013835391.1">
    <property type="nucleotide sequence ID" value="NC_015581.1"/>
</dbReference>
<name>F6DCM7_THICA</name>
<gene>
    <name evidence="7" type="ordered locus">Thicy_0841</name>
</gene>
<dbReference type="OrthoDB" id="9808813at2"/>
<dbReference type="GO" id="GO:0006281">
    <property type="term" value="P:DNA repair"/>
    <property type="evidence" value="ECO:0007669"/>
    <property type="project" value="UniProtKB-KW"/>
</dbReference>
<dbReference type="InterPro" id="IPR036775">
    <property type="entry name" value="DNA_pol_Y-fam_lit_finger_sf"/>
</dbReference>
<proteinExistence type="inferred from homology"/>
<dbReference type="GO" id="GO:0042276">
    <property type="term" value="P:error-prone translesion synthesis"/>
    <property type="evidence" value="ECO:0007669"/>
    <property type="project" value="TreeGrafter"/>
</dbReference>
<dbReference type="Gene3D" id="3.40.1170.60">
    <property type="match status" value="1"/>
</dbReference>
<reference evidence="7 8" key="1">
    <citation type="submission" date="2011-05" db="EMBL/GenBank/DDBJ databases">
        <title>Complete sequence of Thioalkalimicrobium cyclicum ALM1.</title>
        <authorList>
            <consortium name="US DOE Joint Genome Institute"/>
            <person name="Lucas S."/>
            <person name="Han J."/>
            <person name="Lapidus A."/>
            <person name="Cheng J.-F."/>
            <person name="Goodwin L."/>
            <person name="Pitluck S."/>
            <person name="Peters L."/>
            <person name="Mikhailova N."/>
            <person name="Davenport K."/>
            <person name="Han C."/>
            <person name="Tapia R."/>
            <person name="Land M."/>
            <person name="Hauser L."/>
            <person name="Kyrpides N."/>
            <person name="Ivanova N."/>
            <person name="Pagani I."/>
            <person name="Kappler U."/>
            <person name="Woyke T."/>
        </authorList>
    </citation>
    <scope>NUCLEOTIDE SEQUENCE [LARGE SCALE GENOMIC DNA]</scope>
    <source>
        <strain evidence="8">DSM 14477 / JCM 11371 / ALM1</strain>
    </source>
</reference>
<dbReference type="eggNOG" id="COG0389">
    <property type="taxonomic scope" value="Bacteria"/>
</dbReference>
<keyword evidence="2" id="KW-0227">DNA damage</keyword>
<dbReference type="InterPro" id="IPR043502">
    <property type="entry name" value="DNA/RNA_pol_sf"/>
</dbReference>
<dbReference type="InterPro" id="IPR017961">
    <property type="entry name" value="DNA_pol_Y-fam_little_finger"/>
</dbReference>
<dbReference type="InterPro" id="IPR024728">
    <property type="entry name" value="PolY_HhH_motif"/>
</dbReference>
<keyword evidence="8" id="KW-1185">Reference proteome</keyword>
<dbReference type="KEGG" id="tcy:Thicy_0841"/>
<dbReference type="EC" id="2.7.7.7" evidence="7"/>
<dbReference type="GO" id="GO:0009432">
    <property type="term" value="P:SOS response"/>
    <property type="evidence" value="ECO:0007669"/>
    <property type="project" value="UniProtKB-KW"/>
</dbReference>
<evidence type="ECO:0000256" key="3">
    <source>
        <dbReference type="ARBA" id="ARBA00023199"/>
    </source>
</evidence>
<dbReference type="Pfam" id="PF00817">
    <property type="entry name" value="IMS"/>
    <property type="match status" value="2"/>
</dbReference>
<dbReference type="CDD" id="cd01700">
    <property type="entry name" value="PolY_Pol_V_umuC"/>
    <property type="match status" value="1"/>
</dbReference>
<dbReference type="InterPro" id="IPR050116">
    <property type="entry name" value="DNA_polymerase-Y"/>
</dbReference>
<dbReference type="AlphaFoldDB" id="F6DCM7"/>
<keyword evidence="4" id="KW-0234">DNA repair</keyword>